<evidence type="ECO:0000313" key="2">
    <source>
        <dbReference type="Proteomes" id="UP000025227"/>
    </source>
</evidence>
<feature type="compositionally biased region" description="Polar residues" evidence="1">
    <location>
        <begin position="75"/>
        <end position="84"/>
    </location>
</feature>
<accession>A0A7I5EE09</accession>
<dbReference type="WBParaSite" id="HCON_00175010-00001">
    <property type="protein sequence ID" value="HCON_00175010-00001"/>
    <property type="gene ID" value="HCON_00175010"/>
</dbReference>
<keyword evidence="2" id="KW-1185">Reference proteome</keyword>
<sequence length="84" mass="9145">MEALENTFVQLLIGSDKEADNEDVSGVPDGLLADAVESSDDEDSEWESDADMDNLDAAEGNNNKWKGIKQDNDGKTVQSSPRRT</sequence>
<organism evidence="2 3">
    <name type="scientific">Haemonchus contortus</name>
    <name type="common">Barber pole worm</name>
    <dbReference type="NCBI Taxonomy" id="6289"/>
    <lineage>
        <taxon>Eukaryota</taxon>
        <taxon>Metazoa</taxon>
        <taxon>Ecdysozoa</taxon>
        <taxon>Nematoda</taxon>
        <taxon>Chromadorea</taxon>
        <taxon>Rhabditida</taxon>
        <taxon>Rhabditina</taxon>
        <taxon>Rhabditomorpha</taxon>
        <taxon>Strongyloidea</taxon>
        <taxon>Trichostrongylidae</taxon>
        <taxon>Haemonchus</taxon>
    </lineage>
</organism>
<proteinExistence type="predicted"/>
<evidence type="ECO:0000313" key="3">
    <source>
        <dbReference type="WBParaSite" id="HCON_00175010-00001"/>
    </source>
</evidence>
<protein>
    <submittedName>
        <fullName evidence="3">Prothymosin alpha</fullName>
    </submittedName>
</protein>
<reference evidence="3" key="1">
    <citation type="submission" date="2020-12" db="UniProtKB">
        <authorList>
            <consortium name="WormBaseParasite"/>
        </authorList>
    </citation>
    <scope>IDENTIFICATION</scope>
    <source>
        <strain evidence="3">MHco3</strain>
    </source>
</reference>
<feature type="region of interest" description="Disordered" evidence="1">
    <location>
        <begin position="36"/>
        <end position="84"/>
    </location>
</feature>
<dbReference type="AlphaFoldDB" id="A0A7I5EE09"/>
<evidence type="ECO:0000256" key="1">
    <source>
        <dbReference type="SAM" id="MobiDB-lite"/>
    </source>
</evidence>
<dbReference type="Proteomes" id="UP000025227">
    <property type="component" value="Unplaced"/>
</dbReference>
<feature type="compositionally biased region" description="Acidic residues" evidence="1">
    <location>
        <begin position="37"/>
        <end position="56"/>
    </location>
</feature>
<name>A0A7I5EE09_HAECO</name>
<dbReference type="OrthoDB" id="10512958at2759"/>